<dbReference type="ChiTaRS" id="RNH1">
    <property type="organism name" value="human"/>
</dbReference>
<reference evidence="2" key="4">
    <citation type="submission" date="2025-05" db="UniProtKB">
        <authorList>
            <consortium name="Ensembl"/>
        </authorList>
    </citation>
    <scope>IDENTIFICATION</scope>
</reference>
<dbReference type="Ensembl" id="ENST00000531540.5">
    <property type="protein sequence ID" value="ENSP00000432781.1"/>
    <property type="gene ID" value="ENSG00000023191.17"/>
</dbReference>
<dbReference type="EMBL" id="AC137894">
    <property type="status" value="NOT_ANNOTATED_CDS"/>
    <property type="molecule type" value="Genomic_DNA"/>
</dbReference>
<reference evidence="1 3" key="3">
    <citation type="journal article" date="2006" name="Nature">
        <title>Human chromosome 11 DNA sequence and analysis including novel gene identification.</title>
        <authorList>
            <person name="Taylor T.D."/>
            <person name="Noguchi H."/>
            <person name="Totoki Y."/>
            <person name="Toyoda A."/>
            <person name="Kuroki Y."/>
            <person name="Dewar K."/>
            <person name="Lloyd C."/>
            <person name="Itoh T."/>
            <person name="Takeda T."/>
            <person name="Kim D.W."/>
            <person name="She X."/>
            <person name="Barlow K.F."/>
            <person name="Bloom T."/>
            <person name="Bruford E."/>
            <person name="Chang J.L."/>
            <person name="Cuomo C.A."/>
            <person name="Eichler E."/>
            <person name="FitzGerald M.G."/>
            <person name="Jaffe D.B."/>
            <person name="LaButti K."/>
            <person name="Nicol R."/>
            <person name="Park H.S."/>
            <person name="Seaman C."/>
            <person name="Sougnez C."/>
            <person name="Yang X."/>
            <person name="Zimmer A.R."/>
            <person name="Zody M.C."/>
            <person name="Birren B.W."/>
            <person name="Nusbaum C."/>
            <person name="Fujiyama A."/>
            <person name="Hattori M."/>
            <person name="Rogers J."/>
            <person name="Lander E.S."/>
            <person name="Sakaki Y."/>
        </authorList>
    </citation>
    <scope>NUCLEOTIDE SEQUENCE [LARGE SCALE GENOMIC DNA]</scope>
</reference>
<gene>
    <name evidence="2" type="primary">RNH1</name>
</gene>
<dbReference type="OrthoDB" id="120976at2759"/>
<evidence type="ECO:0000313" key="3">
    <source>
        <dbReference type="Proteomes" id="UP000005640"/>
    </source>
</evidence>
<sequence>MSLDIQSL</sequence>
<dbReference type="HGNC" id="HGNC:10074">
    <property type="gene designation" value="RNH1"/>
</dbReference>
<dbReference type="ExpressionAtlas" id="A0A0J9YXC4">
    <property type="expression patterns" value="baseline and differential"/>
</dbReference>
<organism evidence="2 3">
    <name type="scientific">Homo sapiens</name>
    <name type="common">Human</name>
    <dbReference type="NCBI Taxonomy" id="9606"/>
    <lineage>
        <taxon>Eukaryota</taxon>
        <taxon>Metazoa</taxon>
        <taxon>Chordata</taxon>
        <taxon>Craniata</taxon>
        <taxon>Vertebrata</taxon>
        <taxon>Euteleostomi</taxon>
        <taxon>Mammalia</taxon>
        <taxon>Eutheria</taxon>
        <taxon>Euarchontoglires</taxon>
        <taxon>Primates</taxon>
        <taxon>Haplorrhini</taxon>
        <taxon>Catarrhini</taxon>
        <taxon>Hominidae</taxon>
        <taxon>Homo</taxon>
    </lineage>
</organism>
<keyword evidence="3" id="KW-1185">Reference proteome</keyword>
<dbReference type="Proteomes" id="UP000005640">
    <property type="component" value="Chromosome 11"/>
</dbReference>
<dbReference type="Ensembl" id="ENST00000631828.1">
    <property type="protein sequence ID" value="ENSP00000488337.1"/>
    <property type="gene ID" value="ENSG00000276230.4"/>
</dbReference>
<evidence type="ECO:0000313" key="2">
    <source>
        <dbReference type="Ensembl" id="ENSP00000488337.1"/>
    </source>
</evidence>
<dbReference type="VEuPathDB" id="HostDB:ENSG00000023191"/>
<reference evidence="1" key="1">
    <citation type="journal article" date="2001" name="Nature">
        <title>Initial sequencing and analysis of the human genome.</title>
        <authorList>
            <consortium name="International Human Genome Sequencing Consortium"/>
            <person name="Lander E.S."/>
            <person name="Linton L.M."/>
            <person name="Birren B."/>
            <person name="Nusbaum C."/>
            <person name="Zody M.C."/>
            <person name="Baldwin J."/>
            <person name="Devon K."/>
            <person name="Dewar K."/>
            <person name="Doyle M."/>
            <person name="FitzHugh W."/>
            <person name="Funke R."/>
            <person name="Gage D."/>
            <person name="Harris K."/>
            <person name="Heaford A."/>
            <person name="Howland J."/>
            <person name="Kann L."/>
            <person name="Lehoczky J."/>
            <person name="LeVine R."/>
            <person name="McEwan P."/>
            <person name="McKernan K."/>
            <person name="Meldrim J."/>
            <person name="Mesirov J.P."/>
            <person name="Miranda C."/>
            <person name="Morris W."/>
            <person name="Naylor J."/>
            <person name="Raymond C."/>
            <person name="Rosetti M."/>
            <person name="Santos R."/>
            <person name="Sheridan A."/>
            <person name="Sougnez C."/>
            <person name="Stange-Thomann N."/>
            <person name="Stojanovic N."/>
            <person name="Subramanian A."/>
            <person name="Wyman D."/>
            <person name="Rogers J."/>
            <person name="Sulston J."/>
            <person name="Ainscough R."/>
            <person name="Beck S."/>
            <person name="Bentley D."/>
            <person name="Burton J."/>
            <person name="Clee C."/>
            <person name="Carter N."/>
            <person name="Coulson A."/>
            <person name="Deadman R."/>
            <person name="Deloukas P."/>
            <person name="Dunham A."/>
            <person name="Dunham I."/>
            <person name="Durbin R."/>
            <person name="French L."/>
            <person name="Grafham D."/>
            <person name="Gregory S."/>
            <person name="Hubbard T."/>
            <person name="Humphray S."/>
            <person name="Hunt A."/>
            <person name="Jones M."/>
            <person name="Lloyd C."/>
            <person name="McMurray A."/>
            <person name="Matthews L."/>
            <person name="Mercer S."/>
            <person name="Milne S."/>
            <person name="Mullikin J.C."/>
            <person name="Mungall A."/>
            <person name="Plumb R."/>
            <person name="Ross M."/>
            <person name="Shownkeen R."/>
            <person name="Sims S."/>
            <person name="Waterston R.H."/>
            <person name="Wilson R.K."/>
            <person name="Hillier L.W."/>
            <person name="McPherson J.D."/>
            <person name="Marra M.A."/>
            <person name="Mardis E.R."/>
            <person name="Fulton L.A."/>
            <person name="Chinwalla A.T."/>
            <person name="Pepin K.H."/>
            <person name="Gish W.R."/>
            <person name="Chissoe S.L."/>
            <person name="Wendl M.C."/>
            <person name="Delehaunty K.D."/>
            <person name="Miner T.L."/>
            <person name="Delehaunty A."/>
            <person name="Kramer J.B."/>
            <person name="Cook L.L."/>
            <person name="Fulton R.S."/>
            <person name="Johnson D.L."/>
            <person name="Minx P.J."/>
            <person name="Clifton S.W."/>
            <person name="Hawkins T."/>
            <person name="Branscomb E."/>
            <person name="Predki P."/>
            <person name="Richardson P."/>
            <person name="Wenning S."/>
            <person name="Slezak T."/>
            <person name="Doggett N."/>
            <person name="Cheng J.F."/>
            <person name="Olsen A."/>
            <person name="Lucas S."/>
            <person name="Elkin C."/>
            <person name="Uberbacher E."/>
            <person name="Frazier M."/>
            <person name="Gibbs R.A."/>
            <person name="Muzny D.M."/>
            <person name="Scherer S.E."/>
            <person name="Bouck J.B."/>
            <person name="Sodergren E.J."/>
            <person name="Worley K.C."/>
            <person name="Rives C.M."/>
            <person name="Gorrell J.H."/>
            <person name="Metzker M.L."/>
            <person name="Naylor S.L."/>
            <person name="Kucherlapati R.S."/>
            <person name="Nelson D.L."/>
            <person name="Weinstock G.M."/>
            <person name="Sakaki Y."/>
            <person name="Fujiyama A."/>
            <person name="Hattori M."/>
            <person name="Yada T."/>
            <person name="Toyoda A."/>
            <person name="Itoh T."/>
            <person name="Kawagoe C."/>
            <person name="Watanabe H."/>
            <person name="Totoki Y."/>
            <person name="Taylor T."/>
            <person name="Weissenbach J."/>
            <person name="Heilig R."/>
            <person name="Saurin W."/>
            <person name="Artiguenave F."/>
            <person name="Brottier P."/>
            <person name="Bruls T."/>
            <person name="Pelletier E."/>
            <person name="Robert C."/>
            <person name="Wincker P."/>
            <person name="Smith D.R."/>
            <person name="Doucette-Stamm L."/>
            <person name="Rubenfield M."/>
            <person name="Weinstock K."/>
            <person name="Lee H.M."/>
            <person name="Dubois J."/>
            <person name="Rosenthal A."/>
            <person name="Platzer M."/>
            <person name="Nyakatura G."/>
            <person name="Taudien S."/>
            <person name="Rump A."/>
            <person name="Yang H."/>
            <person name="Yu J."/>
            <person name="Wang J."/>
            <person name="Huang G."/>
            <person name="Gu J."/>
            <person name="Hood L."/>
            <person name="Rowen L."/>
            <person name="Madan A."/>
            <person name="Qin S."/>
            <person name="Davis R.W."/>
            <person name="Federspiel N.A."/>
            <person name="Abola A.P."/>
            <person name="Proctor M.J."/>
            <person name="Myers R.M."/>
            <person name="Schmutz J."/>
            <person name="Dickson M."/>
            <person name="Grimwood J."/>
            <person name="Cox D.R."/>
            <person name="Olson M.V."/>
            <person name="Kaul R."/>
            <person name="Raymond C."/>
            <person name="Shimizu N."/>
            <person name="Kawasaki K."/>
            <person name="Minoshima S."/>
            <person name="Evans G.A."/>
            <person name="Athanasiou M."/>
            <person name="Schultz R."/>
            <person name="Roe B.A."/>
            <person name="Chen F."/>
            <person name="Pan H."/>
            <person name="Ramser J."/>
            <person name="Lehrach H."/>
            <person name="Reinhardt R."/>
            <person name="McCombie W.R."/>
            <person name="de la Bastide M."/>
            <person name="Dedhia N."/>
            <person name="Blocker H."/>
            <person name="Hornischer K."/>
            <person name="Nordsiek G."/>
            <person name="Agarwala R."/>
            <person name="Aravind L."/>
            <person name="Bailey J.A."/>
            <person name="Bateman A."/>
            <person name="Batzoglou S."/>
            <person name="Birney E."/>
            <person name="Bork P."/>
            <person name="Brown D.G."/>
            <person name="Burge C.B."/>
            <person name="Cerutti L."/>
            <person name="Chen H.C."/>
            <person name="Church D."/>
            <person name="Clamp M."/>
            <person name="Copley R.R."/>
            <person name="Doerks T."/>
            <person name="Eddy S.R."/>
            <person name="Eichler E.E."/>
            <person name="Furey T.S."/>
            <person name="Galagan J."/>
            <person name="Gilbert J.G."/>
            <person name="Harmon C."/>
            <person name="Hayashizaki Y."/>
            <person name="Haussler D."/>
            <person name="Hermjakob H."/>
            <person name="Hokamp K."/>
            <person name="Jang W."/>
            <person name="Johnson L.S."/>
            <person name="Jones T.A."/>
            <person name="Kasif S."/>
            <person name="Kaspryzk A."/>
            <person name="Kennedy S."/>
            <person name="Kent W.J."/>
            <person name="Kitts P."/>
            <person name="Koonin E.V."/>
            <person name="Korf I."/>
            <person name="Kulp D."/>
            <person name="Lancet D."/>
            <person name="Lowe T.M."/>
            <person name="McLysaght A."/>
            <person name="Mikkelsen T."/>
            <person name="Moran J.V."/>
            <person name="Mulder N."/>
            <person name="Pollara V.J."/>
            <person name="Ponting C.P."/>
            <person name="Schuler G."/>
            <person name="Schultz J."/>
            <person name="Slater G."/>
            <person name="Smit A.F."/>
            <person name="Stupka E."/>
            <person name="Szustakowski J."/>
            <person name="Thierry-Mieg D."/>
            <person name="Thierry-Mieg J."/>
            <person name="Wagner L."/>
            <person name="Wallis J."/>
            <person name="Wheeler R."/>
            <person name="Williams A."/>
            <person name="Wolf Y.I."/>
            <person name="Wolfe K.H."/>
            <person name="Yang S.P."/>
            <person name="Yeh R.F."/>
            <person name="Collins F."/>
            <person name="Guyer M.S."/>
            <person name="Peterson J."/>
            <person name="Felsenfeld A."/>
            <person name="Wetterstrand K.A."/>
            <person name="Patrinos A."/>
            <person name="Morgan M.J."/>
            <person name="de Jong P."/>
            <person name="Catanese J.J."/>
            <person name="Osoegawa K."/>
            <person name="Shizuya H."/>
            <person name="Choi S."/>
            <person name="Chen Y.J."/>
        </authorList>
    </citation>
    <scope>NUCLEOTIDE SEQUENCE [LARGE SCALE GENOMIC DNA]</scope>
</reference>
<proteinExistence type="predicted"/>
<accession>A0A0J9YXC4</accession>
<dbReference type="OpenTargets" id="ENSG00000023191"/>
<name>A0A0J9YXC4_HUMAN</name>
<protein>
    <submittedName>
        <fullName evidence="2">Ribonuclease/angiogenin inhibitor 1</fullName>
    </submittedName>
</protein>
<evidence type="ECO:0000313" key="1">
    <source>
        <dbReference type="Ensembl" id="ENSP00000432781.1"/>
    </source>
</evidence>
<feature type="non-terminal residue" evidence="2">
    <location>
        <position position="8"/>
    </location>
</feature>
<reference evidence="1" key="2">
    <citation type="journal article" date="2004" name="Nature">
        <title>Finishing the euchromatic sequence of the human genome.</title>
        <authorList>
            <consortium name="International Human Genome Sequencing Consortium"/>
        </authorList>
    </citation>
    <scope>NUCLEOTIDE SEQUENCE [LARGE SCALE GENOMIC DNA]</scope>
</reference>
<dbReference type="Bgee" id="ENSG00000023191">
    <property type="expression patterns" value="Expressed in skin of leg and 100 other cell types or tissues"/>
</dbReference>
<dbReference type="GeneTree" id="ENSGT00940000161492"/>
<dbReference type="Antibodypedia" id="22490">
    <property type="antibodies" value="466 antibodies from 31 providers"/>
</dbReference>